<keyword evidence="3" id="KW-1185">Reference proteome</keyword>
<evidence type="ECO:0000313" key="2">
    <source>
        <dbReference type="EMBL" id="KAK7018529.1"/>
    </source>
</evidence>
<comment type="caution">
    <text evidence="2">The sequence shown here is derived from an EMBL/GenBank/DDBJ whole genome shotgun (WGS) entry which is preliminary data.</text>
</comment>
<gene>
    <name evidence="2" type="ORF">R3P38DRAFT_2784337</name>
</gene>
<dbReference type="Proteomes" id="UP001362999">
    <property type="component" value="Unassembled WGS sequence"/>
</dbReference>
<dbReference type="EMBL" id="JAWWNJ010000046">
    <property type="protein sequence ID" value="KAK7018529.1"/>
    <property type="molecule type" value="Genomic_DNA"/>
</dbReference>
<reference evidence="2 3" key="1">
    <citation type="journal article" date="2024" name="J Genomics">
        <title>Draft genome sequencing and assembly of Favolaschia claudopus CIRM-BRFM 2984 isolated from oak limbs.</title>
        <authorList>
            <person name="Navarro D."/>
            <person name="Drula E."/>
            <person name="Chaduli D."/>
            <person name="Cazenave R."/>
            <person name="Ahrendt S."/>
            <person name="Wang J."/>
            <person name="Lipzen A."/>
            <person name="Daum C."/>
            <person name="Barry K."/>
            <person name="Grigoriev I.V."/>
            <person name="Favel A."/>
            <person name="Rosso M.N."/>
            <person name="Martin F."/>
        </authorList>
    </citation>
    <scope>NUCLEOTIDE SEQUENCE [LARGE SCALE GENOMIC DNA]</scope>
    <source>
        <strain evidence="2 3">CIRM-BRFM 2984</strain>
    </source>
</reference>
<feature type="region of interest" description="Disordered" evidence="1">
    <location>
        <begin position="1"/>
        <end position="21"/>
    </location>
</feature>
<name>A0AAW0B086_9AGAR</name>
<proteinExistence type="predicted"/>
<evidence type="ECO:0000313" key="3">
    <source>
        <dbReference type="Proteomes" id="UP001362999"/>
    </source>
</evidence>
<dbReference type="AlphaFoldDB" id="A0AAW0B086"/>
<evidence type="ECO:0000256" key="1">
    <source>
        <dbReference type="SAM" id="MobiDB-lite"/>
    </source>
</evidence>
<protein>
    <submittedName>
        <fullName evidence="2">Uncharacterized protein</fullName>
    </submittedName>
</protein>
<organism evidence="2 3">
    <name type="scientific">Favolaschia claudopus</name>
    <dbReference type="NCBI Taxonomy" id="2862362"/>
    <lineage>
        <taxon>Eukaryota</taxon>
        <taxon>Fungi</taxon>
        <taxon>Dikarya</taxon>
        <taxon>Basidiomycota</taxon>
        <taxon>Agaricomycotina</taxon>
        <taxon>Agaricomycetes</taxon>
        <taxon>Agaricomycetidae</taxon>
        <taxon>Agaricales</taxon>
        <taxon>Marasmiineae</taxon>
        <taxon>Mycenaceae</taxon>
        <taxon>Favolaschia</taxon>
    </lineage>
</organism>
<sequence length="108" mass="12863">MEDDVDNTPAKSSEAQLRAAARYRQKNRLEVRVKTRERMAKLRAAVRDDHEKLVAYKLRTRAADARYRATRAFDLASRQADRRVDKFVQKFGHQAWLDRSRREDQRDM</sequence>
<accession>A0AAW0B086</accession>